<evidence type="ECO:0000256" key="1">
    <source>
        <dbReference type="SAM" id="MobiDB-lite"/>
    </source>
</evidence>
<accession>A0A5B7JXH8</accession>
<dbReference type="Proteomes" id="UP000324222">
    <property type="component" value="Unassembled WGS sequence"/>
</dbReference>
<evidence type="ECO:0000313" key="2">
    <source>
        <dbReference type="EMBL" id="MPD02712.1"/>
    </source>
</evidence>
<name>A0A5B7JXH8_PORTR</name>
<dbReference type="EMBL" id="VSRR010132785">
    <property type="protein sequence ID" value="MPD02712.1"/>
    <property type="molecule type" value="Genomic_DNA"/>
</dbReference>
<protein>
    <submittedName>
        <fullName evidence="2">Uncharacterized protein</fullName>
    </submittedName>
</protein>
<feature type="region of interest" description="Disordered" evidence="1">
    <location>
        <begin position="31"/>
        <end position="70"/>
    </location>
</feature>
<evidence type="ECO:0000313" key="3">
    <source>
        <dbReference type="Proteomes" id="UP000324222"/>
    </source>
</evidence>
<organism evidence="2 3">
    <name type="scientific">Portunus trituberculatus</name>
    <name type="common">Swimming crab</name>
    <name type="synonym">Neptunus trituberculatus</name>
    <dbReference type="NCBI Taxonomy" id="210409"/>
    <lineage>
        <taxon>Eukaryota</taxon>
        <taxon>Metazoa</taxon>
        <taxon>Ecdysozoa</taxon>
        <taxon>Arthropoda</taxon>
        <taxon>Crustacea</taxon>
        <taxon>Multicrustacea</taxon>
        <taxon>Malacostraca</taxon>
        <taxon>Eumalacostraca</taxon>
        <taxon>Eucarida</taxon>
        <taxon>Decapoda</taxon>
        <taxon>Pleocyemata</taxon>
        <taxon>Brachyura</taxon>
        <taxon>Eubrachyura</taxon>
        <taxon>Portunoidea</taxon>
        <taxon>Portunidae</taxon>
        <taxon>Portuninae</taxon>
        <taxon>Portunus</taxon>
    </lineage>
</organism>
<proteinExistence type="predicted"/>
<reference evidence="2 3" key="1">
    <citation type="submission" date="2019-05" db="EMBL/GenBank/DDBJ databases">
        <title>Another draft genome of Portunus trituberculatus and its Hox gene families provides insights of decapod evolution.</title>
        <authorList>
            <person name="Jeong J.-H."/>
            <person name="Song I."/>
            <person name="Kim S."/>
            <person name="Choi T."/>
            <person name="Kim D."/>
            <person name="Ryu S."/>
            <person name="Kim W."/>
        </authorList>
    </citation>
    <scope>NUCLEOTIDE SEQUENCE [LARGE SCALE GENOMIC DNA]</scope>
    <source>
        <tissue evidence="2">Muscle</tissue>
    </source>
</reference>
<keyword evidence="3" id="KW-1185">Reference proteome</keyword>
<comment type="caution">
    <text evidence="2">The sequence shown here is derived from an EMBL/GenBank/DDBJ whole genome shotgun (WGS) entry which is preliminary data.</text>
</comment>
<dbReference type="AlphaFoldDB" id="A0A5B7JXH8"/>
<gene>
    <name evidence="2" type="ORF">E2C01_098310</name>
</gene>
<sequence>MCQKLRSKTTKVCKYIKDKRQHVSQHVLQARRERQHSHASHSTRPAINVTRGHGNPVKSHGESGRGSGAMEMEKKTAINVKKCRVISHNKRDIPRVEMAQGQAKGAADILPHCTIKIPGPPGGVRSGCDDDLVWRS</sequence>